<keyword evidence="1" id="KW-0472">Membrane</keyword>
<protein>
    <submittedName>
        <fullName evidence="3">LicD family protein</fullName>
    </submittedName>
</protein>
<dbReference type="InterPro" id="IPR007074">
    <property type="entry name" value="LicD/FKTN/FKRP_NTP_transf"/>
</dbReference>
<evidence type="ECO:0000313" key="3">
    <source>
        <dbReference type="EMBL" id="MCB6518815.1"/>
    </source>
</evidence>
<feature type="transmembrane region" description="Helical" evidence="1">
    <location>
        <begin position="196"/>
        <end position="214"/>
    </location>
</feature>
<evidence type="ECO:0000313" key="4">
    <source>
        <dbReference type="Proteomes" id="UP001198806"/>
    </source>
</evidence>
<proteinExistence type="predicted"/>
<dbReference type="RefSeq" id="WP_121962294.1">
    <property type="nucleotide sequence ID" value="NZ_BAABYH010000001.1"/>
</dbReference>
<comment type="caution">
    <text evidence="3">The sequence shown here is derived from an EMBL/GenBank/DDBJ whole genome shotgun (WGS) entry which is preliminary data.</text>
</comment>
<organism evidence="3 4">
    <name type="scientific">Parabacteroides distasonis</name>
    <dbReference type="NCBI Taxonomy" id="823"/>
    <lineage>
        <taxon>Bacteria</taxon>
        <taxon>Pseudomonadati</taxon>
        <taxon>Bacteroidota</taxon>
        <taxon>Bacteroidia</taxon>
        <taxon>Bacteroidales</taxon>
        <taxon>Tannerellaceae</taxon>
        <taxon>Parabacteroides</taxon>
    </lineage>
</organism>
<dbReference type="AlphaFoldDB" id="A0AAP2Q892"/>
<dbReference type="Proteomes" id="UP001198806">
    <property type="component" value="Unassembled WGS sequence"/>
</dbReference>
<evidence type="ECO:0000256" key="1">
    <source>
        <dbReference type="SAM" id="Phobius"/>
    </source>
</evidence>
<reference evidence="3" key="1">
    <citation type="submission" date="2021-10" db="EMBL/GenBank/DDBJ databases">
        <title>Collection of gut derived symbiotic bacterial strains cultured from healthy donors.</title>
        <authorList>
            <person name="Lin H."/>
            <person name="Littmann E."/>
            <person name="Kohout C."/>
            <person name="Pamer E.G."/>
        </authorList>
    </citation>
    <scope>NUCLEOTIDE SEQUENCE</scope>
    <source>
        <strain evidence="3">DFI.2.94</strain>
    </source>
</reference>
<dbReference type="InterPro" id="IPR052942">
    <property type="entry name" value="LPS_cholinephosphotransferase"/>
</dbReference>
<feature type="domain" description="LicD/FKTN/FKRP nucleotidyltransferase" evidence="2">
    <location>
        <begin position="45"/>
        <end position="280"/>
    </location>
</feature>
<dbReference type="PANTHER" id="PTHR43404:SF2">
    <property type="entry name" value="LIPOPOLYSACCHARIDE CHOLINEPHOSPHOTRANSFERASE LICD"/>
    <property type="match status" value="1"/>
</dbReference>
<dbReference type="GO" id="GO:0009100">
    <property type="term" value="P:glycoprotein metabolic process"/>
    <property type="evidence" value="ECO:0007669"/>
    <property type="project" value="UniProtKB-ARBA"/>
</dbReference>
<gene>
    <name evidence="3" type="ORF">LI194_13515</name>
</gene>
<evidence type="ECO:0000259" key="2">
    <source>
        <dbReference type="Pfam" id="PF04991"/>
    </source>
</evidence>
<accession>A0AAP2Q892</accession>
<dbReference type="PANTHER" id="PTHR43404">
    <property type="entry name" value="LIPOPOLYSACCHARIDE CHOLINEPHOSPHOTRANSFERASE LICD"/>
    <property type="match status" value="1"/>
</dbReference>
<dbReference type="Pfam" id="PF04991">
    <property type="entry name" value="LicD"/>
    <property type="match status" value="1"/>
</dbReference>
<keyword evidence="1" id="KW-1133">Transmembrane helix</keyword>
<dbReference type="EMBL" id="JAJCNI010000015">
    <property type="protein sequence ID" value="MCB6518815.1"/>
    <property type="molecule type" value="Genomic_DNA"/>
</dbReference>
<name>A0AAP2Q892_PARDI</name>
<keyword evidence="1" id="KW-0812">Transmembrane</keyword>
<sequence>MFSIGDYVKRTDLQNKIDLKILSEQELKFLQESILDIYRDVLSVCEKAGIRVMMVAGSAIGVVRHKGFIPWDDDMDMLISRDEYYRFVEAFCEEFGDKYYVTSPFSITQYKDLCIHIIRKDITLISLFDLSKLYPNGVAIDICTYEYVPDNCILRVLHGFISNCLLFIGNSRKMYLCKNKYCDTFFSLTMKSRIMYYFRLFIGILFSFFSYATWCSCLDKWVSLFNKRKGKYVTIPTGYLHYFGEMVPSDVFDPAKEAVFEGLKAFIPNRVDTYLKNRYGKDYMVIPPKEKQEVHPVVAFSYGITSE</sequence>